<dbReference type="AlphaFoldDB" id="A0A085LIE2"/>
<keyword evidence="2" id="KW-1185">Reference proteome</keyword>
<feature type="non-terminal residue" evidence="1">
    <location>
        <position position="1"/>
    </location>
</feature>
<organism evidence="1 2">
    <name type="scientific">Trichuris suis</name>
    <name type="common">pig whipworm</name>
    <dbReference type="NCBI Taxonomy" id="68888"/>
    <lineage>
        <taxon>Eukaryota</taxon>
        <taxon>Metazoa</taxon>
        <taxon>Ecdysozoa</taxon>
        <taxon>Nematoda</taxon>
        <taxon>Enoplea</taxon>
        <taxon>Dorylaimia</taxon>
        <taxon>Trichinellida</taxon>
        <taxon>Trichuridae</taxon>
        <taxon>Trichuris</taxon>
    </lineage>
</organism>
<sequence length="79" mass="8756">SPNDAAVRLKLLNKIETEPNVTVAKLVEECNHLRNLKHDTEMVQQSGGRDSLEVDKVAAKQNSRSTFAQSDRSPDKQPA</sequence>
<gene>
    <name evidence="1" type="ORF">M513_14385</name>
</gene>
<feature type="non-terminal residue" evidence="1">
    <location>
        <position position="79"/>
    </location>
</feature>
<reference evidence="1 2" key="1">
    <citation type="journal article" date="2014" name="Nat. Genet.">
        <title>Genome and transcriptome of the porcine whipworm Trichuris suis.</title>
        <authorList>
            <person name="Jex A.R."/>
            <person name="Nejsum P."/>
            <person name="Schwarz E.M."/>
            <person name="Hu L."/>
            <person name="Young N.D."/>
            <person name="Hall R.S."/>
            <person name="Korhonen P.K."/>
            <person name="Liao S."/>
            <person name="Thamsborg S."/>
            <person name="Xia J."/>
            <person name="Xu P."/>
            <person name="Wang S."/>
            <person name="Scheerlinck J.P."/>
            <person name="Hofmann A."/>
            <person name="Sternberg P.W."/>
            <person name="Wang J."/>
            <person name="Gasser R.B."/>
        </authorList>
    </citation>
    <scope>NUCLEOTIDE SEQUENCE [LARGE SCALE GENOMIC DNA]</scope>
    <source>
        <strain evidence="1">DCEP-RM93M</strain>
    </source>
</reference>
<proteinExistence type="predicted"/>
<accession>A0A085LIE2</accession>
<name>A0A085LIE2_9BILA</name>
<evidence type="ECO:0000313" key="2">
    <source>
        <dbReference type="Proteomes" id="UP000030764"/>
    </source>
</evidence>
<protein>
    <submittedName>
        <fullName evidence="1">Uncharacterized protein</fullName>
    </submittedName>
</protein>
<evidence type="ECO:0000313" key="1">
    <source>
        <dbReference type="EMBL" id="KFD44738.1"/>
    </source>
</evidence>
<dbReference type="Proteomes" id="UP000030764">
    <property type="component" value="Unassembled WGS sequence"/>
</dbReference>
<dbReference type="EMBL" id="KL364972">
    <property type="protein sequence ID" value="KFD44738.1"/>
    <property type="molecule type" value="Genomic_DNA"/>
</dbReference>